<dbReference type="EMBL" id="JAFMPK010000047">
    <property type="protein sequence ID" value="MBO0610453.1"/>
    <property type="molecule type" value="Genomic_DNA"/>
</dbReference>
<proteinExistence type="predicted"/>
<sequence>MKRPHRDDHGACEFVIRTAAKMNGCRGSSILACCDRIARVHPESSTSEQVIEARWSPERGDVREFVRLSVPRGIVPFFTVLVVLGLFLAVGWRNDLVGTAFSLTLVTASLVVVLWASVLGPVLGARRLWRTQPGARRATTCQISPDGITLDQDGATSTYSWSAVSVALESKRAFLLYVSHTILPTPILIPKHALLPEAVEAARDLIATRVSRYQKR</sequence>
<feature type="domain" description="YcxB-like C-terminal" evidence="2">
    <location>
        <begin position="143"/>
        <end position="205"/>
    </location>
</feature>
<dbReference type="Proteomes" id="UP000664617">
    <property type="component" value="Unassembled WGS sequence"/>
</dbReference>
<keyword evidence="1" id="KW-1133">Transmembrane helix</keyword>
<dbReference type="RefSeq" id="WP_207276387.1">
    <property type="nucleotide sequence ID" value="NZ_JAFMPK010000047.1"/>
</dbReference>
<gene>
    <name evidence="3" type="ORF">J0911_15585</name>
</gene>
<reference evidence="4" key="1">
    <citation type="submission" date="2023-07" db="EMBL/GenBank/DDBJ databases">
        <title>Myceligenerans salitolerans sp. nov., a halotolerant actinomycete isolated from a salt lake in Xinjiang, China.</title>
        <authorList>
            <person name="Guan T."/>
        </authorList>
    </citation>
    <scope>NUCLEOTIDE SEQUENCE [LARGE SCALE GENOMIC DNA]</scope>
    <source>
        <strain evidence="4">XHU 5031</strain>
    </source>
</reference>
<protein>
    <submittedName>
        <fullName evidence="3">YcxB family protein</fullName>
    </submittedName>
</protein>
<keyword evidence="4" id="KW-1185">Reference proteome</keyword>
<dbReference type="InterPro" id="IPR025588">
    <property type="entry name" value="YcxB-like_C"/>
</dbReference>
<feature type="transmembrane region" description="Helical" evidence="1">
    <location>
        <begin position="73"/>
        <end position="92"/>
    </location>
</feature>
<comment type="caution">
    <text evidence="3">The sequence shown here is derived from an EMBL/GenBank/DDBJ whole genome shotgun (WGS) entry which is preliminary data.</text>
</comment>
<evidence type="ECO:0000259" key="2">
    <source>
        <dbReference type="Pfam" id="PF14317"/>
    </source>
</evidence>
<name>A0ABS3IDG8_9MICO</name>
<evidence type="ECO:0000313" key="4">
    <source>
        <dbReference type="Proteomes" id="UP000664617"/>
    </source>
</evidence>
<dbReference type="Pfam" id="PF14317">
    <property type="entry name" value="YcxB"/>
    <property type="match status" value="1"/>
</dbReference>
<evidence type="ECO:0000313" key="3">
    <source>
        <dbReference type="EMBL" id="MBO0610453.1"/>
    </source>
</evidence>
<evidence type="ECO:0000256" key="1">
    <source>
        <dbReference type="SAM" id="Phobius"/>
    </source>
</evidence>
<feature type="transmembrane region" description="Helical" evidence="1">
    <location>
        <begin position="98"/>
        <end position="123"/>
    </location>
</feature>
<organism evidence="3 4">
    <name type="scientific">Myceligenerans salitolerans</name>
    <dbReference type="NCBI Taxonomy" id="1230528"/>
    <lineage>
        <taxon>Bacteria</taxon>
        <taxon>Bacillati</taxon>
        <taxon>Actinomycetota</taxon>
        <taxon>Actinomycetes</taxon>
        <taxon>Micrococcales</taxon>
        <taxon>Promicromonosporaceae</taxon>
        <taxon>Myceligenerans</taxon>
    </lineage>
</organism>
<keyword evidence="1" id="KW-0472">Membrane</keyword>
<keyword evidence="1" id="KW-0812">Transmembrane</keyword>
<accession>A0ABS3IDG8</accession>